<evidence type="ECO:0000256" key="6">
    <source>
        <dbReference type="ARBA" id="ARBA00023163"/>
    </source>
</evidence>
<proteinExistence type="inferred from homology"/>
<dbReference type="InterPro" id="IPR036390">
    <property type="entry name" value="WH_DNA-bd_sf"/>
</dbReference>
<dbReference type="InterPro" id="IPR002481">
    <property type="entry name" value="FUR"/>
</dbReference>
<evidence type="ECO:0000313" key="9">
    <source>
        <dbReference type="EMBL" id="SHG54439.1"/>
    </source>
</evidence>
<evidence type="ECO:0000256" key="2">
    <source>
        <dbReference type="ARBA" id="ARBA00022491"/>
    </source>
</evidence>
<comment type="cofactor">
    <cofactor evidence="7">
        <name>Zn(2+)</name>
        <dbReference type="ChEBI" id="CHEBI:29105"/>
    </cofactor>
    <text evidence="7">Binds 1 zinc ion per subunit.</text>
</comment>
<evidence type="ECO:0000256" key="8">
    <source>
        <dbReference type="PIRSR" id="PIRSR602481-2"/>
    </source>
</evidence>
<feature type="binding site" evidence="8">
    <location>
        <position position="108"/>
    </location>
    <ligand>
        <name>Fe cation</name>
        <dbReference type="ChEBI" id="CHEBI:24875"/>
    </ligand>
</feature>
<sequence length="137" mass="15672">MLVLARKILTENQLKITQNRVDLLALFLTDSKAYSLLNLEIIFGEKHDRSSIFRCLQTYTKHKIVEKFVDASGVAVYVLQCKNANNTHSHFKCKDCENVQQLPELPAEYLALLGKNKIETTNLLIEGKCEKCQSEKE</sequence>
<reference evidence="10" key="1">
    <citation type="submission" date="2016-11" db="EMBL/GenBank/DDBJ databases">
        <authorList>
            <person name="Varghese N."/>
            <person name="Submissions S."/>
        </authorList>
    </citation>
    <scope>NUCLEOTIDE SEQUENCE [LARGE SCALE GENOMIC DNA]</scope>
    <source>
        <strain evidence="10">DSM 17659</strain>
    </source>
</reference>
<dbReference type="AlphaFoldDB" id="A0A1M5KPI8"/>
<keyword evidence="10" id="KW-1185">Reference proteome</keyword>
<dbReference type="Proteomes" id="UP000184020">
    <property type="component" value="Unassembled WGS sequence"/>
</dbReference>
<organism evidence="9 10">
    <name type="scientific">Flavobacterium micromati</name>
    <dbReference type="NCBI Taxonomy" id="229205"/>
    <lineage>
        <taxon>Bacteria</taxon>
        <taxon>Pseudomonadati</taxon>
        <taxon>Bacteroidota</taxon>
        <taxon>Flavobacteriia</taxon>
        <taxon>Flavobacteriales</taxon>
        <taxon>Flavobacteriaceae</taxon>
        <taxon>Flavobacterium</taxon>
    </lineage>
</organism>
<keyword evidence="8" id="KW-0408">Iron</keyword>
<dbReference type="Pfam" id="PF01475">
    <property type="entry name" value="FUR"/>
    <property type="match status" value="1"/>
</dbReference>
<keyword evidence="4" id="KW-0805">Transcription regulation</keyword>
<comment type="similarity">
    <text evidence="1">Belongs to the Fur family.</text>
</comment>
<keyword evidence="6" id="KW-0804">Transcription</keyword>
<dbReference type="Gene3D" id="3.30.1490.190">
    <property type="match status" value="1"/>
</dbReference>
<dbReference type="EMBL" id="FQWF01000007">
    <property type="protein sequence ID" value="SHG54439.1"/>
    <property type="molecule type" value="Genomic_DNA"/>
</dbReference>
<dbReference type="OrthoDB" id="594893at2"/>
<feature type="binding site" evidence="7">
    <location>
        <position position="96"/>
    </location>
    <ligand>
        <name>Zn(2+)</name>
        <dbReference type="ChEBI" id="CHEBI:29105"/>
    </ligand>
</feature>
<keyword evidence="5" id="KW-0238">DNA-binding</keyword>
<evidence type="ECO:0000256" key="1">
    <source>
        <dbReference type="ARBA" id="ARBA00007957"/>
    </source>
</evidence>
<accession>A0A1M5KPI8</accession>
<dbReference type="RefSeq" id="WP_073019222.1">
    <property type="nucleotide sequence ID" value="NZ_FQWF01000007.1"/>
</dbReference>
<comment type="cofactor">
    <cofactor evidence="8">
        <name>Mn(2+)</name>
        <dbReference type="ChEBI" id="CHEBI:29035"/>
    </cofactor>
    <cofactor evidence="8">
        <name>Fe(2+)</name>
        <dbReference type="ChEBI" id="CHEBI:29033"/>
    </cofactor>
    <text evidence="8">Binds 1 Mn(2+) or Fe(2+) ion per subunit.</text>
</comment>
<dbReference type="InterPro" id="IPR036388">
    <property type="entry name" value="WH-like_DNA-bd_sf"/>
</dbReference>
<keyword evidence="7" id="KW-0479">Metal-binding</keyword>
<dbReference type="GO" id="GO:0003677">
    <property type="term" value="F:DNA binding"/>
    <property type="evidence" value="ECO:0007669"/>
    <property type="project" value="UniProtKB-KW"/>
</dbReference>
<evidence type="ECO:0000256" key="3">
    <source>
        <dbReference type="ARBA" id="ARBA00022833"/>
    </source>
</evidence>
<dbReference type="SUPFAM" id="SSF46785">
    <property type="entry name" value="Winged helix' DNA-binding domain"/>
    <property type="match status" value="1"/>
</dbReference>
<evidence type="ECO:0000256" key="4">
    <source>
        <dbReference type="ARBA" id="ARBA00023015"/>
    </source>
</evidence>
<feature type="binding site" evidence="7">
    <location>
        <position position="132"/>
    </location>
    <ligand>
        <name>Zn(2+)</name>
        <dbReference type="ChEBI" id="CHEBI:29105"/>
    </ligand>
</feature>
<evidence type="ECO:0000313" key="10">
    <source>
        <dbReference type="Proteomes" id="UP000184020"/>
    </source>
</evidence>
<feature type="binding site" evidence="7">
    <location>
        <position position="129"/>
    </location>
    <ligand>
        <name>Zn(2+)</name>
        <dbReference type="ChEBI" id="CHEBI:29105"/>
    </ligand>
</feature>
<dbReference type="GO" id="GO:0046872">
    <property type="term" value="F:metal ion binding"/>
    <property type="evidence" value="ECO:0007669"/>
    <property type="project" value="UniProtKB-KW"/>
</dbReference>
<dbReference type="GO" id="GO:0003700">
    <property type="term" value="F:DNA-binding transcription factor activity"/>
    <property type="evidence" value="ECO:0007669"/>
    <property type="project" value="InterPro"/>
</dbReference>
<name>A0A1M5KPI8_9FLAO</name>
<evidence type="ECO:0000256" key="7">
    <source>
        <dbReference type="PIRSR" id="PIRSR602481-1"/>
    </source>
</evidence>
<feature type="binding site" evidence="7">
    <location>
        <position position="93"/>
    </location>
    <ligand>
        <name>Zn(2+)</name>
        <dbReference type="ChEBI" id="CHEBI:29105"/>
    </ligand>
</feature>
<dbReference type="InterPro" id="IPR043135">
    <property type="entry name" value="Fur_C"/>
</dbReference>
<gene>
    <name evidence="9" type="ORF">SAMN05444372_10730</name>
</gene>
<keyword evidence="2" id="KW-0678">Repressor</keyword>
<dbReference type="STRING" id="229205.SAMN05444372_10730"/>
<dbReference type="Gene3D" id="1.10.10.10">
    <property type="entry name" value="Winged helix-like DNA-binding domain superfamily/Winged helix DNA-binding domain"/>
    <property type="match status" value="1"/>
</dbReference>
<evidence type="ECO:0000256" key="5">
    <source>
        <dbReference type="ARBA" id="ARBA00023125"/>
    </source>
</evidence>
<protein>
    <submittedName>
        <fullName evidence="9">Fur family transcriptional regulator, ferric uptake regulator</fullName>
    </submittedName>
</protein>
<keyword evidence="3 7" id="KW-0862">Zinc</keyword>